<sequence length="159" mass="18147">MSFMEEAFKLAEEALENNEVPVGCVFVHNGKIISSGRNETNLIKDPTAHAEMVAIRKMRREIPDLKQILQESELYVTLEPCIMCAAGLFELGIKKIVYPAKNPRFGGIESVGSAEKYRVENVKTEIIYDSKYNDRSIGLLKDFYDRENPFCPLDKRKIK</sequence>
<proteinExistence type="predicted"/>
<evidence type="ECO:0000259" key="4">
    <source>
        <dbReference type="PROSITE" id="PS51747"/>
    </source>
</evidence>
<keyword evidence="1" id="KW-0479">Metal-binding</keyword>
<evidence type="ECO:0000313" key="6">
    <source>
        <dbReference type="Proteomes" id="UP000218231"/>
    </source>
</evidence>
<gene>
    <name evidence="5" type="ORF">WR25_20831</name>
</gene>
<reference evidence="5 6" key="1">
    <citation type="journal article" date="2017" name="Curr. Biol.">
        <title>Genome architecture and evolution of a unichromosomal asexual nematode.</title>
        <authorList>
            <person name="Fradin H."/>
            <person name="Zegar C."/>
            <person name="Gutwein M."/>
            <person name="Lucas J."/>
            <person name="Kovtun M."/>
            <person name="Corcoran D."/>
            <person name="Baugh L.R."/>
            <person name="Kiontke K."/>
            <person name="Gunsalus K."/>
            <person name="Fitch D.H."/>
            <person name="Piano F."/>
        </authorList>
    </citation>
    <scope>NUCLEOTIDE SEQUENCE [LARGE SCALE GENOMIC DNA]</scope>
    <source>
        <strain evidence="5">PF1309</strain>
    </source>
</reference>
<dbReference type="InterPro" id="IPR016192">
    <property type="entry name" value="APOBEC/CMP_deaminase_Zn-bd"/>
</dbReference>
<dbReference type="PROSITE" id="PS00903">
    <property type="entry name" value="CYT_DCMP_DEAMINASES_1"/>
    <property type="match status" value="1"/>
</dbReference>
<evidence type="ECO:0000313" key="5">
    <source>
        <dbReference type="EMBL" id="PAV63554.1"/>
    </source>
</evidence>
<dbReference type="InterPro" id="IPR016193">
    <property type="entry name" value="Cytidine_deaminase-like"/>
</dbReference>
<dbReference type="GO" id="GO:0005634">
    <property type="term" value="C:nucleus"/>
    <property type="evidence" value="ECO:0007669"/>
    <property type="project" value="TreeGrafter"/>
</dbReference>
<dbReference type="CDD" id="cd01285">
    <property type="entry name" value="nucleoside_deaminase"/>
    <property type="match status" value="1"/>
</dbReference>
<dbReference type="EMBL" id="LIAE01010300">
    <property type="protein sequence ID" value="PAV63554.1"/>
    <property type="molecule type" value="Genomic_DNA"/>
</dbReference>
<keyword evidence="3" id="KW-0862">Zinc</keyword>
<dbReference type="PANTHER" id="PTHR11079:SF149">
    <property type="entry name" value="TRNA-SPECIFIC ADENOSINE DEAMINASE 2"/>
    <property type="match status" value="1"/>
</dbReference>
<dbReference type="Proteomes" id="UP000218231">
    <property type="component" value="Unassembled WGS sequence"/>
</dbReference>
<dbReference type="PROSITE" id="PS51747">
    <property type="entry name" value="CYT_DCMP_DEAMINASES_2"/>
    <property type="match status" value="1"/>
</dbReference>
<dbReference type="GO" id="GO:0002100">
    <property type="term" value="P:tRNA wobble adenosine to inosine editing"/>
    <property type="evidence" value="ECO:0007669"/>
    <property type="project" value="TreeGrafter"/>
</dbReference>
<dbReference type="GO" id="GO:0008270">
    <property type="term" value="F:zinc ion binding"/>
    <property type="evidence" value="ECO:0007669"/>
    <property type="project" value="InterPro"/>
</dbReference>
<name>A0A2A2JPA2_9BILA</name>
<dbReference type="PANTHER" id="PTHR11079">
    <property type="entry name" value="CYTOSINE DEAMINASE FAMILY MEMBER"/>
    <property type="match status" value="1"/>
</dbReference>
<dbReference type="AlphaFoldDB" id="A0A2A2JPA2"/>
<dbReference type="STRING" id="2018661.A0A2A2JPA2"/>
<dbReference type="InterPro" id="IPR002125">
    <property type="entry name" value="CMP_dCMP_dom"/>
</dbReference>
<feature type="domain" description="CMP/dCMP-type deaminase" evidence="4">
    <location>
        <begin position="1"/>
        <end position="110"/>
    </location>
</feature>
<dbReference type="Pfam" id="PF00383">
    <property type="entry name" value="dCMP_cyt_deam_1"/>
    <property type="match status" value="1"/>
</dbReference>
<organism evidence="5 6">
    <name type="scientific">Diploscapter pachys</name>
    <dbReference type="NCBI Taxonomy" id="2018661"/>
    <lineage>
        <taxon>Eukaryota</taxon>
        <taxon>Metazoa</taxon>
        <taxon>Ecdysozoa</taxon>
        <taxon>Nematoda</taxon>
        <taxon>Chromadorea</taxon>
        <taxon>Rhabditida</taxon>
        <taxon>Rhabditina</taxon>
        <taxon>Rhabditomorpha</taxon>
        <taxon>Rhabditoidea</taxon>
        <taxon>Rhabditidae</taxon>
        <taxon>Diploscapter</taxon>
    </lineage>
</organism>
<evidence type="ECO:0000256" key="2">
    <source>
        <dbReference type="ARBA" id="ARBA00022801"/>
    </source>
</evidence>
<keyword evidence="2" id="KW-0378">Hydrolase</keyword>
<dbReference type="SUPFAM" id="SSF53927">
    <property type="entry name" value="Cytidine deaminase-like"/>
    <property type="match status" value="1"/>
</dbReference>
<dbReference type="GO" id="GO:0052717">
    <property type="term" value="F:tRNA-specific adenosine-34 deaminase activity"/>
    <property type="evidence" value="ECO:0007669"/>
    <property type="project" value="TreeGrafter"/>
</dbReference>
<comment type="caution">
    <text evidence="5">The sequence shown here is derived from an EMBL/GenBank/DDBJ whole genome shotgun (WGS) entry which is preliminary data.</text>
</comment>
<keyword evidence="6" id="KW-1185">Reference proteome</keyword>
<evidence type="ECO:0000256" key="3">
    <source>
        <dbReference type="ARBA" id="ARBA00022833"/>
    </source>
</evidence>
<dbReference type="GO" id="GO:0005737">
    <property type="term" value="C:cytoplasm"/>
    <property type="evidence" value="ECO:0007669"/>
    <property type="project" value="TreeGrafter"/>
</dbReference>
<protein>
    <recommendedName>
        <fullName evidence="4">CMP/dCMP-type deaminase domain-containing protein</fullName>
    </recommendedName>
</protein>
<evidence type="ECO:0000256" key="1">
    <source>
        <dbReference type="ARBA" id="ARBA00022723"/>
    </source>
</evidence>
<dbReference type="Gene3D" id="3.40.140.10">
    <property type="entry name" value="Cytidine Deaminase, domain 2"/>
    <property type="match status" value="1"/>
</dbReference>
<dbReference type="OrthoDB" id="408702at2759"/>
<accession>A0A2A2JPA2</accession>